<evidence type="ECO:0000313" key="4">
    <source>
        <dbReference type="EMBL" id="GIM68150.1"/>
    </source>
</evidence>
<evidence type="ECO:0000313" key="5">
    <source>
        <dbReference type="Proteomes" id="UP000680865"/>
    </source>
</evidence>
<evidence type="ECO:0000259" key="3">
    <source>
        <dbReference type="PROSITE" id="PS50977"/>
    </source>
</evidence>
<gene>
    <name evidence="4" type="ORF">Aco04nite_09480</name>
</gene>
<dbReference type="SUPFAM" id="SSF46689">
    <property type="entry name" value="Homeodomain-like"/>
    <property type="match status" value="1"/>
</dbReference>
<keyword evidence="1 2" id="KW-0238">DNA-binding</keyword>
<dbReference type="PROSITE" id="PS50977">
    <property type="entry name" value="HTH_TETR_2"/>
    <property type="match status" value="1"/>
</dbReference>
<dbReference type="PANTHER" id="PTHR30055">
    <property type="entry name" value="HTH-TYPE TRANSCRIPTIONAL REGULATOR RUTR"/>
    <property type="match status" value="1"/>
</dbReference>
<dbReference type="PANTHER" id="PTHR30055:SF184">
    <property type="entry name" value="HTH-TYPE TRANSCRIPTIONAL REGULATOR ETHR"/>
    <property type="match status" value="1"/>
</dbReference>
<dbReference type="GO" id="GO:0003700">
    <property type="term" value="F:DNA-binding transcription factor activity"/>
    <property type="evidence" value="ECO:0007669"/>
    <property type="project" value="TreeGrafter"/>
</dbReference>
<protein>
    <submittedName>
        <fullName evidence="4">TetR family transcriptional regulator</fullName>
    </submittedName>
</protein>
<dbReference type="PRINTS" id="PR00455">
    <property type="entry name" value="HTHTETR"/>
</dbReference>
<organism evidence="4 5">
    <name type="scientific">Winogradskya consettensis</name>
    <dbReference type="NCBI Taxonomy" id="113560"/>
    <lineage>
        <taxon>Bacteria</taxon>
        <taxon>Bacillati</taxon>
        <taxon>Actinomycetota</taxon>
        <taxon>Actinomycetes</taxon>
        <taxon>Micromonosporales</taxon>
        <taxon>Micromonosporaceae</taxon>
        <taxon>Winogradskya</taxon>
    </lineage>
</organism>
<dbReference type="EMBL" id="BOQP01000004">
    <property type="protein sequence ID" value="GIM68150.1"/>
    <property type="molecule type" value="Genomic_DNA"/>
</dbReference>
<dbReference type="InterPro" id="IPR009057">
    <property type="entry name" value="Homeodomain-like_sf"/>
</dbReference>
<name>A0A919SAY3_9ACTN</name>
<dbReference type="Gene3D" id="1.10.357.10">
    <property type="entry name" value="Tetracycline Repressor, domain 2"/>
    <property type="match status" value="1"/>
</dbReference>
<dbReference type="AlphaFoldDB" id="A0A919SAY3"/>
<sequence length="208" mass="22665">MPAINSRRAPTKGDQREQSLIDAARAVFRDKPIGQATIDELAGAAGIARSGFYFYFESKQALLAALVDQRLAEADDETAEWLAAEGLGRDELRRGLAAGLARWKVDGRWLSEAFISPDPGPEVMHVRARFVDEGCTLFSKRIQRDARAGLTVGGSPDLIAKMAVHLRGIMFADVYANPGAYDEDELIDTLTDAILRLVYGADPTEAGR</sequence>
<comment type="caution">
    <text evidence="4">The sequence shown here is derived from an EMBL/GenBank/DDBJ whole genome shotgun (WGS) entry which is preliminary data.</text>
</comment>
<reference evidence="4" key="1">
    <citation type="submission" date="2021-03" db="EMBL/GenBank/DDBJ databases">
        <title>Whole genome shotgun sequence of Actinoplanes consettensis NBRC 14913.</title>
        <authorList>
            <person name="Komaki H."/>
            <person name="Tamura T."/>
        </authorList>
    </citation>
    <scope>NUCLEOTIDE SEQUENCE</scope>
    <source>
        <strain evidence="4">NBRC 14913</strain>
    </source>
</reference>
<dbReference type="InterPro" id="IPR001647">
    <property type="entry name" value="HTH_TetR"/>
</dbReference>
<dbReference type="Gene3D" id="1.10.10.60">
    <property type="entry name" value="Homeodomain-like"/>
    <property type="match status" value="1"/>
</dbReference>
<keyword evidence="5" id="KW-1185">Reference proteome</keyword>
<feature type="DNA-binding region" description="H-T-H motif" evidence="2">
    <location>
        <begin position="37"/>
        <end position="56"/>
    </location>
</feature>
<feature type="domain" description="HTH tetR-type" evidence="3">
    <location>
        <begin position="14"/>
        <end position="74"/>
    </location>
</feature>
<evidence type="ECO:0000256" key="2">
    <source>
        <dbReference type="PROSITE-ProRule" id="PRU00335"/>
    </source>
</evidence>
<dbReference type="Pfam" id="PF00440">
    <property type="entry name" value="TetR_N"/>
    <property type="match status" value="1"/>
</dbReference>
<dbReference type="RefSeq" id="WP_212995925.1">
    <property type="nucleotide sequence ID" value="NZ_BAAATW010000002.1"/>
</dbReference>
<proteinExistence type="predicted"/>
<dbReference type="InterPro" id="IPR050109">
    <property type="entry name" value="HTH-type_TetR-like_transc_reg"/>
</dbReference>
<dbReference type="GO" id="GO:0000976">
    <property type="term" value="F:transcription cis-regulatory region binding"/>
    <property type="evidence" value="ECO:0007669"/>
    <property type="project" value="TreeGrafter"/>
</dbReference>
<accession>A0A919SAY3</accession>
<dbReference type="Proteomes" id="UP000680865">
    <property type="component" value="Unassembled WGS sequence"/>
</dbReference>
<evidence type="ECO:0000256" key="1">
    <source>
        <dbReference type="ARBA" id="ARBA00023125"/>
    </source>
</evidence>